<evidence type="ECO:0000256" key="7">
    <source>
        <dbReference type="ARBA" id="ARBA00023136"/>
    </source>
</evidence>
<evidence type="ECO:0000256" key="4">
    <source>
        <dbReference type="ARBA" id="ARBA00022475"/>
    </source>
</evidence>
<dbReference type="EMBL" id="JEMA01000615">
    <property type="protein sequence ID" value="KYF67814.1"/>
    <property type="molecule type" value="Genomic_DNA"/>
</dbReference>
<dbReference type="FunFam" id="3.40.50.300:FF:000016">
    <property type="entry name" value="Oligopeptide ABC transporter ATP-binding component"/>
    <property type="match status" value="1"/>
</dbReference>
<protein>
    <submittedName>
        <fullName evidence="9">Peptide ABC transporter ATP-binding protein</fullName>
    </submittedName>
</protein>
<dbReference type="InterPro" id="IPR013563">
    <property type="entry name" value="Oligopep_ABC_C"/>
</dbReference>
<keyword evidence="7" id="KW-0472">Membrane</keyword>
<reference evidence="9 10" key="1">
    <citation type="submission" date="2014-02" db="EMBL/GenBank/DDBJ databases">
        <title>The small core and large imbalanced accessory genome model reveals a collaborative survival strategy of Sorangium cellulosum strains in nature.</title>
        <authorList>
            <person name="Han K."/>
            <person name="Peng R."/>
            <person name="Blom J."/>
            <person name="Li Y.-Z."/>
        </authorList>
    </citation>
    <scope>NUCLEOTIDE SEQUENCE [LARGE SCALE GENOMIC DNA]</scope>
    <source>
        <strain evidence="9 10">So0008-312</strain>
    </source>
</reference>
<dbReference type="InterPro" id="IPR050388">
    <property type="entry name" value="ABC_Ni/Peptide_Import"/>
</dbReference>
<dbReference type="InterPro" id="IPR027417">
    <property type="entry name" value="P-loop_NTPase"/>
</dbReference>
<comment type="subcellular location">
    <subcellularLocation>
        <location evidence="1">Cell inner membrane</location>
        <topology evidence="1">Peripheral membrane protein</topology>
    </subcellularLocation>
</comment>
<comment type="caution">
    <text evidence="9">The sequence shown here is derived from an EMBL/GenBank/DDBJ whole genome shotgun (WGS) entry which is preliminary data.</text>
</comment>
<dbReference type="Pfam" id="PF08352">
    <property type="entry name" value="oligo_HPY"/>
    <property type="match status" value="1"/>
</dbReference>
<comment type="similarity">
    <text evidence="2">Belongs to the ABC transporter superfamily.</text>
</comment>
<feature type="domain" description="ABC transporter" evidence="8">
    <location>
        <begin position="3"/>
        <end position="259"/>
    </location>
</feature>
<dbReference type="GO" id="GO:0015833">
    <property type="term" value="P:peptide transport"/>
    <property type="evidence" value="ECO:0007669"/>
    <property type="project" value="InterPro"/>
</dbReference>
<proteinExistence type="inferred from homology"/>
<sequence>MLIEVKNLKTHFFTEEGVVRAVDGISFSVDRGEVLGIVGESGSGKSVTSLSLLRLIPDPPGRIVGGQILLESERGIVEDLAGASEARMERIRGDRIAMIFQDPMTSLNPYLRVSEQLIEVLELHRGMARAEARRRSVEILQAVGIPAAASRIDDYPHQLSGGMRQRVMIAMALLCDPDLLIADEPTTALDVTIQAQILDLIRERKEALGAAVLLITHDLGVVAKMADRVAVMYAGRIVEEGPVGAIFHAPRHPYTIGLSRSIPRLDDARGADLVPIPGMPPSLARLPPGCPFHPRCAHAVAVCREEAPLPRVVSGEGDRRALHVVRCHVEDVSGGAP</sequence>
<organism evidence="9 10">
    <name type="scientific">Sorangium cellulosum</name>
    <name type="common">Polyangium cellulosum</name>
    <dbReference type="NCBI Taxonomy" id="56"/>
    <lineage>
        <taxon>Bacteria</taxon>
        <taxon>Pseudomonadati</taxon>
        <taxon>Myxococcota</taxon>
        <taxon>Polyangia</taxon>
        <taxon>Polyangiales</taxon>
        <taxon>Polyangiaceae</taxon>
        <taxon>Sorangium</taxon>
    </lineage>
</organism>
<dbReference type="GO" id="GO:0016887">
    <property type="term" value="F:ATP hydrolysis activity"/>
    <property type="evidence" value="ECO:0007669"/>
    <property type="project" value="InterPro"/>
</dbReference>
<dbReference type="Gene3D" id="3.40.50.300">
    <property type="entry name" value="P-loop containing nucleotide triphosphate hydrolases"/>
    <property type="match status" value="1"/>
</dbReference>
<dbReference type="AlphaFoldDB" id="A0A150QIN7"/>
<evidence type="ECO:0000259" key="8">
    <source>
        <dbReference type="PROSITE" id="PS50893"/>
    </source>
</evidence>
<evidence type="ECO:0000313" key="9">
    <source>
        <dbReference type="EMBL" id="KYF67814.1"/>
    </source>
</evidence>
<dbReference type="GO" id="GO:0005524">
    <property type="term" value="F:ATP binding"/>
    <property type="evidence" value="ECO:0007669"/>
    <property type="project" value="UniProtKB-KW"/>
</dbReference>
<dbReference type="RefSeq" id="WP_061609570.1">
    <property type="nucleotide sequence ID" value="NZ_JEMA01000615.1"/>
</dbReference>
<dbReference type="InterPro" id="IPR017871">
    <property type="entry name" value="ABC_transporter-like_CS"/>
</dbReference>
<keyword evidence="6 9" id="KW-0067">ATP-binding</keyword>
<name>A0A150QIN7_SORCE</name>
<gene>
    <name evidence="9" type="ORF">BE15_42955</name>
</gene>
<dbReference type="InterPro" id="IPR003593">
    <property type="entry name" value="AAA+_ATPase"/>
</dbReference>
<evidence type="ECO:0000313" key="10">
    <source>
        <dbReference type="Proteomes" id="UP000075260"/>
    </source>
</evidence>
<dbReference type="OrthoDB" id="9809450at2"/>
<dbReference type="NCBIfam" id="TIGR01727">
    <property type="entry name" value="oligo_HPY"/>
    <property type="match status" value="1"/>
</dbReference>
<evidence type="ECO:0000256" key="2">
    <source>
        <dbReference type="ARBA" id="ARBA00005417"/>
    </source>
</evidence>
<dbReference type="SMART" id="SM00382">
    <property type="entry name" value="AAA"/>
    <property type="match status" value="1"/>
</dbReference>
<dbReference type="Pfam" id="PF00005">
    <property type="entry name" value="ABC_tran"/>
    <property type="match status" value="1"/>
</dbReference>
<evidence type="ECO:0000256" key="6">
    <source>
        <dbReference type="ARBA" id="ARBA00022840"/>
    </source>
</evidence>
<dbReference type="PANTHER" id="PTHR43297">
    <property type="entry name" value="OLIGOPEPTIDE TRANSPORT ATP-BINDING PROTEIN APPD"/>
    <property type="match status" value="1"/>
</dbReference>
<evidence type="ECO:0000256" key="5">
    <source>
        <dbReference type="ARBA" id="ARBA00022741"/>
    </source>
</evidence>
<dbReference type="InterPro" id="IPR003439">
    <property type="entry name" value="ABC_transporter-like_ATP-bd"/>
</dbReference>
<dbReference type="SUPFAM" id="SSF52540">
    <property type="entry name" value="P-loop containing nucleoside triphosphate hydrolases"/>
    <property type="match status" value="1"/>
</dbReference>
<dbReference type="PROSITE" id="PS00211">
    <property type="entry name" value="ABC_TRANSPORTER_1"/>
    <property type="match status" value="1"/>
</dbReference>
<keyword evidence="3" id="KW-0813">Transport</keyword>
<dbReference type="GO" id="GO:0005886">
    <property type="term" value="C:plasma membrane"/>
    <property type="evidence" value="ECO:0007669"/>
    <property type="project" value="UniProtKB-SubCell"/>
</dbReference>
<evidence type="ECO:0000256" key="1">
    <source>
        <dbReference type="ARBA" id="ARBA00004417"/>
    </source>
</evidence>
<dbReference type="Proteomes" id="UP000075260">
    <property type="component" value="Unassembled WGS sequence"/>
</dbReference>
<accession>A0A150QIN7</accession>
<dbReference type="PROSITE" id="PS50893">
    <property type="entry name" value="ABC_TRANSPORTER_2"/>
    <property type="match status" value="1"/>
</dbReference>
<keyword evidence="5" id="KW-0547">Nucleotide-binding</keyword>
<dbReference type="PANTHER" id="PTHR43297:SF2">
    <property type="entry name" value="DIPEPTIDE TRANSPORT ATP-BINDING PROTEIN DPPD"/>
    <property type="match status" value="1"/>
</dbReference>
<keyword evidence="4" id="KW-1003">Cell membrane</keyword>
<evidence type="ECO:0000256" key="3">
    <source>
        <dbReference type="ARBA" id="ARBA00022448"/>
    </source>
</evidence>
<dbReference type="CDD" id="cd03257">
    <property type="entry name" value="ABC_NikE_OppD_transporters"/>
    <property type="match status" value="1"/>
</dbReference>